<dbReference type="PANTHER" id="PTHR11011">
    <property type="entry name" value="MALE STERILITY PROTEIN 2-RELATED"/>
    <property type="match status" value="1"/>
</dbReference>
<sequence>MKIRYDSRATDHLFKEGDLVWMYNPKRRRGLSPKLKQNWEGPYTVVKKLNDVVYRVQRSPNSKQKVIHINRLAPYRATDHNSMLLLKNNVLSLSTVIELCRKMRKFEALVYTSTAYSNSNLLNFPLKEEVYRLPFHAGKFLDALKNEDKEKLQELIAHCKPDWPNLYEFSKCLAENVITDTASDLPVAIIRPSIVVSTWKNPIPGYLEENFGITTLSLGIGKGFIKVANGDPNCKLNLVPADIIANAHVLAARSVGTKRCASPLVVNCTATENLHVKLCEYIDTMIQLVHEFPLPKSFEQQTNFIIVPYKYLYFIIAAYYHYLPAIVLDGMLRILRKKPWIYSLYRYFDKVTSSVNFFQFHTFEFERNNLEYLDKLIHPEDRKDLTLDFRDATILGMALSLPEGSPFYDWKIDKKSQCERQRITHRYAGGRLNLADLRISGEDLCCWS</sequence>
<dbReference type="InterPro" id="IPR036291">
    <property type="entry name" value="NAD(P)-bd_dom_sf"/>
</dbReference>
<evidence type="ECO:0000313" key="8">
    <source>
        <dbReference type="EMBL" id="GBM15772.1"/>
    </source>
</evidence>
<keyword evidence="4" id="KW-0472">Membrane</keyword>
<feature type="transmembrane region" description="Helical" evidence="4">
    <location>
        <begin position="311"/>
        <end position="332"/>
    </location>
</feature>
<gene>
    <name evidence="8" type="primary">wat_1</name>
    <name evidence="8" type="ORF">AVEN_262931_1</name>
</gene>
<dbReference type="InterPro" id="IPR013120">
    <property type="entry name" value="FAR_NAD-bd"/>
</dbReference>
<dbReference type="SUPFAM" id="SSF51735">
    <property type="entry name" value="NAD(P)-binding Rossmann-fold domains"/>
    <property type="match status" value="1"/>
</dbReference>
<keyword evidence="9" id="KW-1185">Reference proteome</keyword>
<comment type="similarity">
    <text evidence="1 4">Belongs to the fatty acyl-CoA reductase family.</text>
</comment>
<accession>A0A4Y2DG34</accession>
<dbReference type="GO" id="GO:0102965">
    <property type="term" value="F:alcohol-forming long-chain fatty acyl-CoA reductase activity"/>
    <property type="evidence" value="ECO:0007669"/>
    <property type="project" value="UniProtKB-EC"/>
</dbReference>
<evidence type="ECO:0000256" key="3">
    <source>
        <dbReference type="ARBA" id="ARBA00023098"/>
    </source>
</evidence>
<evidence type="ECO:0000259" key="7">
    <source>
        <dbReference type="Pfam" id="PF22938"/>
    </source>
</evidence>
<dbReference type="CDD" id="cd09071">
    <property type="entry name" value="FAR_C"/>
    <property type="match status" value="1"/>
</dbReference>
<keyword evidence="2 4" id="KW-0444">Lipid biosynthesis</keyword>
<keyword evidence="4" id="KW-0521">NADP</keyword>
<dbReference type="Pfam" id="PF07993">
    <property type="entry name" value="NAD_binding_4"/>
    <property type="match status" value="1"/>
</dbReference>
<dbReference type="PANTHER" id="PTHR11011:SF45">
    <property type="entry name" value="FATTY ACYL-COA REDUCTASE CG8306-RELATED"/>
    <property type="match status" value="1"/>
</dbReference>
<keyword evidence="3 4" id="KW-0443">Lipid metabolism</keyword>
<dbReference type="GO" id="GO:0035336">
    <property type="term" value="P:long-chain fatty-acyl-CoA metabolic process"/>
    <property type="evidence" value="ECO:0007669"/>
    <property type="project" value="TreeGrafter"/>
</dbReference>
<keyword evidence="4" id="KW-1133">Transmembrane helix</keyword>
<dbReference type="Gene3D" id="3.40.50.720">
    <property type="entry name" value="NAD(P)-binding Rossmann-like Domain"/>
    <property type="match status" value="1"/>
</dbReference>
<evidence type="ECO:0000259" key="5">
    <source>
        <dbReference type="Pfam" id="PF03015"/>
    </source>
</evidence>
<dbReference type="InterPro" id="IPR033640">
    <property type="entry name" value="FAR_C"/>
</dbReference>
<keyword evidence="4" id="KW-0812">Transmembrane</keyword>
<evidence type="ECO:0000256" key="2">
    <source>
        <dbReference type="ARBA" id="ARBA00022516"/>
    </source>
</evidence>
<evidence type="ECO:0000313" key="9">
    <source>
        <dbReference type="Proteomes" id="UP000499080"/>
    </source>
</evidence>
<feature type="domain" description="Integrase p58-like C-terminal" evidence="7">
    <location>
        <begin position="41"/>
        <end position="74"/>
    </location>
</feature>
<dbReference type="OrthoDB" id="6435701at2759"/>
<dbReference type="AlphaFoldDB" id="A0A4Y2DG34"/>
<proteinExistence type="inferred from homology"/>
<feature type="domain" description="Fatty acyl-CoA reductase C-terminal" evidence="5">
    <location>
        <begin position="320"/>
        <end position="391"/>
    </location>
</feature>
<dbReference type="EC" id="1.2.1.84" evidence="4"/>
<comment type="function">
    <text evidence="4">Catalyzes the reduction of fatty acyl-CoA to fatty alcohols.</text>
</comment>
<dbReference type="Pfam" id="PF22938">
    <property type="entry name" value="Integrase_p58_C"/>
    <property type="match status" value="1"/>
</dbReference>
<dbReference type="EMBL" id="BGPR01000363">
    <property type="protein sequence ID" value="GBM15772.1"/>
    <property type="molecule type" value="Genomic_DNA"/>
</dbReference>
<comment type="catalytic activity">
    <reaction evidence="4">
        <text>a long-chain fatty acyl-CoA + 2 NADPH + 2 H(+) = a long-chain primary fatty alcohol + 2 NADP(+) + CoA</text>
        <dbReference type="Rhea" id="RHEA:52716"/>
        <dbReference type="ChEBI" id="CHEBI:15378"/>
        <dbReference type="ChEBI" id="CHEBI:57287"/>
        <dbReference type="ChEBI" id="CHEBI:57783"/>
        <dbReference type="ChEBI" id="CHEBI:58349"/>
        <dbReference type="ChEBI" id="CHEBI:77396"/>
        <dbReference type="ChEBI" id="CHEBI:83139"/>
        <dbReference type="EC" id="1.2.1.84"/>
    </reaction>
</comment>
<evidence type="ECO:0000256" key="4">
    <source>
        <dbReference type="RuleBase" id="RU363097"/>
    </source>
</evidence>
<organism evidence="8 9">
    <name type="scientific">Araneus ventricosus</name>
    <name type="common">Orbweaver spider</name>
    <name type="synonym">Epeira ventricosa</name>
    <dbReference type="NCBI Taxonomy" id="182803"/>
    <lineage>
        <taxon>Eukaryota</taxon>
        <taxon>Metazoa</taxon>
        <taxon>Ecdysozoa</taxon>
        <taxon>Arthropoda</taxon>
        <taxon>Chelicerata</taxon>
        <taxon>Arachnida</taxon>
        <taxon>Araneae</taxon>
        <taxon>Araneomorphae</taxon>
        <taxon>Entelegynae</taxon>
        <taxon>Araneoidea</taxon>
        <taxon>Araneidae</taxon>
        <taxon>Araneus</taxon>
    </lineage>
</organism>
<dbReference type="GO" id="GO:0005777">
    <property type="term" value="C:peroxisome"/>
    <property type="evidence" value="ECO:0007669"/>
    <property type="project" value="TreeGrafter"/>
</dbReference>
<name>A0A4Y2DG34_ARAVE</name>
<protein>
    <recommendedName>
        <fullName evidence="4">Fatty acyl-CoA reductase</fullName>
        <ecNumber evidence="4">1.2.1.84</ecNumber>
    </recommendedName>
</protein>
<feature type="domain" description="Thioester reductase (TE)" evidence="6">
    <location>
        <begin position="85"/>
        <end position="247"/>
    </location>
</feature>
<dbReference type="Proteomes" id="UP000499080">
    <property type="component" value="Unassembled WGS sequence"/>
</dbReference>
<dbReference type="GO" id="GO:0080019">
    <property type="term" value="F:alcohol-forming very long-chain fatty acyl-CoA reductase activity"/>
    <property type="evidence" value="ECO:0007669"/>
    <property type="project" value="InterPro"/>
</dbReference>
<evidence type="ECO:0000256" key="1">
    <source>
        <dbReference type="ARBA" id="ARBA00005928"/>
    </source>
</evidence>
<dbReference type="Pfam" id="PF03015">
    <property type="entry name" value="Sterile"/>
    <property type="match status" value="1"/>
</dbReference>
<dbReference type="InterPro" id="IPR054465">
    <property type="entry name" value="Integrase_p58-like_C"/>
</dbReference>
<comment type="caution">
    <text evidence="8">The sequence shown here is derived from an EMBL/GenBank/DDBJ whole genome shotgun (WGS) entry which is preliminary data.</text>
</comment>
<keyword evidence="4" id="KW-0560">Oxidoreductase</keyword>
<evidence type="ECO:0000259" key="6">
    <source>
        <dbReference type="Pfam" id="PF07993"/>
    </source>
</evidence>
<reference evidence="8 9" key="1">
    <citation type="journal article" date="2019" name="Sci. Rep.">
        <title>Orb-weaving spider Araneus ventricosus genome elucidates the spidroin gene catalogue.</title>
        <authorList>
            <person name="Kono N."/>
            <person name="Nakamura H."/>
            <person name="Ohtoshi R."/>
            <person name="Moran D.A.P."/>
            <person name="Shinohara A."/>
            <person name="Yoshida Y."/>
            <person name="Fujiwara M."/>
            <person name="Mori M."/>
            <person name="Tomita M."/>
            <person name="Arakawa K."/>
        </authorList>
    </citation>
    <scope>NUCLEOTIDE SEQUENCE [LARGE SCALE GENOMIC DNA]</scope>
</reference>
<dbReference type="InterPro" id="IPR026055">
    <property type="entry name" value="FAR"/>
</dbReference>